<protein>
    <recommendedName>
        <fullName evidence="3">Ribose-5-phosphate isomerase A</fullName>
        <ecNumber evidence="3">5.3.1.6</ecNumber>
    </recommendedName>
    <alternativeName>
        <fullName evidence="3">Phosphoriboisomerase A</fullName>
        <shortName evidence="3">PRI</shortName>
    </alternativeName>
</protein>
<dbReference type="NCBIfam" id="NF001924">
    <property type="entry name" value="PRK00702.1"/>
    <property type="match status" value="1"/>
</dbReference>
<dbReference type="SUPFAM" id="SSF75445">
    <property type="entry name" value="D-ribose-5-phosphate isomerase (RpiA), lid domain"/>
    <property type="match status" value="1"/>
</dbReference>
<name>A0A1G7LEM2_9RHOB</name>
<dbReference type="PANTHER" id="PTHR11934">
    <property type="entry name" value="RIBOSE-5-PHOSPHATE ISOMERASE"/>
    <property type="match status" value="1"/>
</dbReference>
<dbReference type="HAMAP" id="MF_00170">
    <property type="entry name" value="Rib_5P_isom_A"/>
    <property type="match status" value="1"/>
</dbReference>
<sequence length="262" mass="28309">MSGELSPIDKAKFVAAKRAAEFVEDGMRVGLGTGSTAAWLVRCLGEMVREDGLRIKGVPTSTRTAQLARDVGIEVISLDEAKWLDLTIDGADEFDVDLNLIKGGGGALLQEKIVATASDQMVVIADVGKEVQHLGAFPLPIEVIPFGWQTTQALVEETLISMDVLGRSSTLRMNGEVPFITDEGNYILDLRLGRIGNARQLALVLNQMPGVVENGLFIDICDVVVMGYGDGRVEVRDINEGTVATDKLEFVETDNLFSDLND</sequence>
<evidence type="ECO:0000313" key="5">
    <source>
        <dbReference type="Proteomes" id="UP000199399"/>
    </source>
</evidence>
<dbReference type="GO" id="GO:0009052">
    <property type="term" value="P:pentose-phosphate shunt, non-oxidative branch"/>
    <property type="evidence" value="ECO:0007669"/>
    <property type="project" value="UniProtKB-UniRule"/>
</dbReference>
<dbReference type="PANTHER" id="PTHR11934:SF0">
    <property type="entry name" value="RIBOSE-5-PHOSPHATE ISOMERASE"/>
    <property type="match status" value="1"/>
</dbReference>
<keyword evidence="5" id="KW-1185">Reference proteome</keyword>
<feature type="binding site" evidence="3">
    <location>
        <begin position="89"/>
        <end position="92"/>
    </location>
    <ligand>
        <name>substrate</name>
    </ligand>
</feature>
<dbReference type="FunFam" id="3.40.50.1360:FF:000001">
    <property type="entry name" value="Ribose-5-phosphate isomerase A"/>
    <property type="match status" value="1"/>
</dbReference>
<proteinExistence type="inferred from homology"/>
<dbReference type="STRING" id="218672.SAMN04489759_102278"/>
<comment type="catalytic activity">
    <reaction evidence="1 3">
        <text>aldehydo-D-ribose 5-phosphate = D-ribulose 5-phosphate</text>
        <dbReference type="Rhea" id="RHEA:14657"/>
        <dbReference type="ChEBI" id="CHEBI:58121"/>
        <dbReference type="ChEBI" id="CHEBI:58273"/>
        <dbReference type="EC" id="5.3.1.6"/>
    </reaction>
</comment>
<dbReference type="Gene3D" id="3.40.50.1360">
    <property type="match status" value="1"/>
</dbReference>
<dbReference type="RefSeq" id="WP_093739667.1">
    <property type="nucleotide sequence ID" value="NZ_FNBP01000002.1"/>
</dbReference>
<comment type="pathway">
    <text evidence="3">Carbohydrate degradation; pentose phosphate pathway; D-ribose 5-phosphate from D-ribulose 5-phosphate (non-oxidative stage): step 1/1.</text>
</comment>
<comment type="subunit">
    <text evidence="3">Homodimer.</text>
</comment>
<dbReference type="Pfam" id="PF06026">
    <property type="entry name" value="Rib_5-P_isom_A"/>
    <property type="match status" value="1"/>
</dbReference>
<organism evidence="4 5">
    <name type="scientific">Sulfitobacter delicatus</name>
    <dbReference type="NCBI Taxonomy" id="218672"/>
    <lineage>
        <taxon>Bacteria</taxon>
        <taxon>Pseudomonadati</taxon>
        <taxon>Pseudomonadota</taxon>
        <taxon>Alphaproteobacteria</taxon>
        <taxon>Rhodobacterales</taxon>
        <taxon>Roseobacteraceae</taxon>
        <taxon>Sulfitobacter</taxon>
    </lineage>
</organism>
<evidence type="ECO:0000313" key="4">
    <source>
        <dbReference type="EMBL" id="SDF47841.1"/>
    </source>
</evidence>
<dbReference type="Gene3D" id="3.30.70.260">
    <property type="match status" value="1"/>
</dbReference>
<comment type="similarity">
    <text evidence="3">Belongs to the ribose 5-phosphate isomerase family.</text>
</comment>
<dbReference type="NCBIfam" id="TIGR00021">
    <property type="entry name" value="rpiA"/>
    <property type="match status" value="1"/>
</dbReference>
<dbReference type="SUPFAM" id="SSF100950">
    <property type="entry name" value="NagB/RpiA/CoA transferase-like"/>
    <property type="match status" value="1"/>
</dbReference>
<dbReference type="UniPathway" id="UPA00115">
    <property type="reaction ID" value="UER00412"/>
</dbReference>
<feature type="binding site" evidence="3">
    <location>
        <begin position="33"/>
        <end position="36"/>
    </location>
    <ligand>
        <name>substrate</name>
    </ligand>
</feature>
<dbReference type="InterPro" id="IPR004788">
    <property type="entry name" value="Ribose5P_isomerase_type_A"/>
</dbReference>
<feature type="binding site" evidence="3">
    <location>
        <begin position="102"/>
        <end position="105"/>
    </location>
    <ligand>
        <name>substrate</name>
    </ligand>
</feature>
<dbReference type="EC" id="5.3.1.6" evidence="3"/>
<feature type="active site" description="Proton acceptor" evidence="3">
    <location>
        <position position="111"/>
    </location>
</feature>
<reference evidence="5" key="1">
    <citation type="submission" date="2016-10" db="EMBL/GenBank/DDBJ databases">
        <authorList>
            <person name="Varghese N."/>
            <person name="Submissions S."/>
        </authorList>
    </citation>
    <scope>NUCLEOTIDE SEQUENCE [LARGE SCALE GENOMIC DNA]</scope>
    <source>
        <strain evidence="5">DSM 16477</strain>
    </source>
</reference>
<dbReference type="GO" id="GO:0005829">
    <property type="term" value="C:cytosol"/>
    <property type="evidence" value="ECO:0007669"/>
    <property type="project" value="TreeGrafter"/>
</dbReference>
<dbReference type="InterPro" id="IPR020672">
    <property type="entry name" value="Ribose5P_isomerase_typA_subgr"/>
</dbReference>
<dbReference type="EMBL" id="FNBP01000002">
    <property type="protein sequence ID" value="SDF47841.1"/>
    <property type="molecule type" value="Genomic_DNA"/>
</dbReference>
<dbReference type="GO" id="GO:0004751">
    <property type="term" value="F:ribose-5-phosphate isomerase activity"/>
    <property type="evidence" value="ECO:0007669"/>
    <property type="project" value="UniProtKB-UniRule"/>
</dbReference>
<evidence type="ECO:0000256" key="3">
    <source>
        <dbReference type="HAMAP-Rule" id="MF_00170"/>
    </source>
</evidence>
<dbReference type="Proteomes" id="UP000199399">
    <property type="component" value="Unassembled WGS sequence"/>
</dbReference>
<dbReference type="CDD" id="cd01398">
    <property type="entry name" value="RPI_A"/>
    <property type="match status" value="1"/>
</dbReference>
<evidence type="ECO:0000256" key="1">
    <source>
        <dbReference type="ARBA" id="ARBA00001713"/>
    </source>
</evidence>
<evidence type="ECO:0000256" key="2">
    <source>
        <dbReference type="ARBA" id="ARBA00023235"/>
    </source>
</evidence>
<dbReference type="OrthoDB" id="5870696at2"/>
<dbReference type="InterPro" id="IPR037171">
    <property type="entry name" value="NagB/RpiA_transferase-like"/>
</dbReference>
<feature type="binding site" evidence="3">
    <location>
        <position position="129"/>
    </location>
    <ligand>
        <name>substrate</name>
    </ligand>
</feature>
<keyword evidence="2 3" id="KW-0413">Isomerase</keyword>
<dbReference type="GO" id="GO:0006014">
    <property type="term" value="P:D-ribose metabolic process"/>
    <property type="evidence" value="ECO:0007669"/>
    <property type="project" value="TreeGrafter"/>
</dbReference>
<dbReference type="AlphaFoldDB" id="A0A1G7LEM2"/>
<gene>
    <name evidence="3" type="primary">rpiA</name>
    <name evidence="4" type="ORF">SAMN04489759_102278</name>
</gene>
<comment type="function">
    <text evidence="3">Catalyzes the reversible conversion of ribose-5-phosphate to ribulose 5-phosphate.</text>
</comment>
<accession>A0A1G7LEM2</accession>